<evidence type="ECO:0000313" key="7">
    <source>
        <dbReference type="EMBL" id="OSC24676.1"/>
    </source>
</evidence>
<dbReference type="InterPro" id="IPR006115">
    <property type="entry name" value="6PGDH_NADP-bd"/>
</dbReference>
<gene>
    <name evidence="7" type="ORF">B8W69_20900</name>
</gene>
<organism evidence="7 8">
    <name type="scientific">Mycolicibacterium vulneris</name>
    <dbReference type="NCBI Taxonomy" id="547163"/>
    <lineage>
        <taxon>Bacteria</taxon>
        <taxon>Bacillati</taxon>
        <taxon>Actinomycetota</taxon>
        <taxon>Actinomycetes</taxon>
        <taxon>Mycobacteriales</taxon>
        <taxon>Mycobacteriaceae</taxon>
        <taxon>Mycolicibacterium</taxon>
    </lineage>
</organism>
<dbReference type="PANTHER" id="PTHR43580">
    <property type="entry name" value="OXIDOREDUCTASE GLYR1-RELATED"/>
    <property type="match status" value="1"/>
</dbReference>
<dbReference type="InterPro" id="IPR051265">
    <property type="entry name" value="HIBADH-related_NP60_sf"/>
</dbReference>
<comment type="caution">
    <text evidence="7">The sequence shown here is derived from an EMBL/GenBank/DDBJ whole genome shotgun (WGS) entry which is preliminary data.</text>
</comment>
<reference evidence="7 8" key="1">
    <citation type="submission" date="2017-04" db="EMBL/GenBank/DDBJ databases">
        <title>The new phylogeny of genus Mycobacterium.</title>
        <authorList>
            <person name="Tortoli E."/>
            <person name="Trovato A."/>
            <person name="Cirillo D.M."/>
        </authorList>
    </citation>
    <scope>NUCLEOTIDE SEQUENCE [LARGE SCALE GENOMIC DNA]</scope>
    <source>
        <strain evidence="7 8">DSM 45247</strain>
    </source>
</reference>
<keyword evidence="3" id="KW-0520">NAD</keyword>
<dbReference type="SUPFAM" id="SSF48179">
    <property type="entry name" value="6-phosphogluconate dehydrogenase C-terminal domain-like"/>
    <property type="match status" value="1"/>
</dbReference>
<accession>A0A1X2KSD8</accession>
<dbReference type="PIRSF" id="PIRSF000103">
    <property type="entry name" value="HIBADH"/>
    <property type="match status" value="1"/>
</dbReference>
<proteinExistence type="inferred from homology"/>
<evidence type="ECO:0000256" key="3">
    <source>
        <dbReference type="ARBA" id="ARBA00023027"/>
    </source>
</evidence>
<feature type="domain" description="3-hydroxyisobutyrate dehydrogenase-like NAD-binding" evidence="6">
    <location>
        <begin position="162"/>
        <end position="278"/>
    </location>
</feature>
<comment type="similarity">
    <text evidence="1">Belongs to the HIBADH-related family.</text>
</comment>
<feature type="active site" evidence="4">
    <location>
        <position position="166"/>
    </location>
</feature>
<dbReference type="InterPro" id="IPR036291">
    <property type="entry name" value="NAD(P)-bd_dom_sf"/>
</dbReference>
<evidence type="ECO:0000313" key="8">
    <source>
        <dbReference type="Proteomes" id="UP000242320"/>
    </source>
</evidence>
<feature type="domain" description="6-phosphogluconate dehydrogenase NADP-binding" evidence="5">
    <location>
        <begin position="2"/>
        <end position="152"/>
    </location>
</feature>
<sequence>MRIAVIGLGRMGRALAERLLEVGHQVSVWNRTAGRAGALQEQGATVMDSADDLGDDCDAVFLCLADDRSTLDVATPQGEARASWAQTLVVNTGTVAPDVITALAHAYGERFVNAPILGAPQALRSGAAKFIVGGPAVARQALLPLWQAFAGALDVGENPQTAAVIKLLNNQMLLVQLAVIAETIRAGRAAGVDDATLAAILRESPMMPAGLRNRIDVFFDPNHAGWFSTVQGAKDVTLFLDLAKGSGAPLPVTEAARDAYRRVAQDGWETHDVTALVEYGRRSP</sequence>
<dbReference type="OrthoDB" id="3185659at2"/>
<evidence type="ECO:0000259" key="6">
    <source>
        <dbReference type="Pfam" id="PF14833"/>
    </source>
</evidence>
<dbReference type="GO" id="GO:0051287">
    <property type="term" value="F:NAD binding"/>
    <property type="evidence" value="ECO:0007669"/>
    <property type="project" value="InterPro"/>
</dbReference>
<dbReference type="GO" id="GO:0016491">
    <property type="term" value="F:oxidoreductase activity"/>
    <property type="evidence" value="ECO:0007669"/>
    <property type="project" value="UniProtKB-KW"/>
</dbReference>
<dbReference type="PANTHER" id="PTHR43580:SF2">
    <property type="entry name" value="CYTOKINE-LIKE NUCLEAR FACTOR N-PAC"/>
    <property type="match status" value="1"/>
</dbReference>
<protein>
    <submittedName>
        <fullName evidence="7">Oxidoreductase</fullName>
    </submittedName>
</protein>
<dbReference type="GO" id="GO:0050661">
    <property type="term" value="F:NADP binding"/>
    <property type="evidence" value="ECO:0007669"/>
    <property type="project" value="InterPro"/>
</dbReference>
<dbReference type="InterPro" id="IPR008927">
    <property type="entry name" value="6-PGluconate_DH-like_C_sf"/>
</dbReference>
<evidence type="ECO:0000256" key="1">
    <source>
        <dbReference type="ARBA" id="ARBA00009080"/>
    </source>
</evidence>
<name>A0A1X2KSD8_9MYCO</name>
<keyword evidence="2" id="KW-0560">Oxidoreductase</keyword>
<dbReference type="EMBL" id="NCXM01000024">
    <property type="protein sequence ID" value="OSC24676.1"/>
    <property type="molecule type" value="Genomic_DNA"/>
</dbReference>
<dbReference type="AlphaFoldDB" id="A0A1X2KSD8"/>
<evidence type="ECO:0000259" key="5">
    <source>
        <dbReference type="Pfam" id="PF03446"/>
    </source>
</evidence>
<dbReference type="Gene3D" id="1.10.1040.10">
    <property type="entry name" value="N-(1-d-carboxylethyl)-l-norvaline Dehydrogenase, domain 2"/>
    <property type="match status" value="1"/>
</dbReference>
<dbReference type="InterPro" id="IPR015815">
    <property type="entry name" value="HIBADH-related"/>
</dbReference>
<dbReference type="InterPro" id="IPR013328">
    <property type="entry name" value="6PGD_dom2"/>
</dbReference>
<dbReference type="InterPro" id="IPR029154">
    <property type="entry name" value="HIBADH-like_NADP-bd"/>
</dbReference>
<keyword evidence="8" id="KW-1185">Reference proteome</keyword>
<dbReference type="Proteomes" id="UP000242320">
    <property type="component" value="Unassembled WGS sequence"/>
</dbReference>
<evidence type="ECO:0000256" key="4">
    <source>
        <dbReference type="PIRSR" id="PIRSR000103-1"/>
    </source>
</evidence>
<evidence type="ECO:0000256" key="2">
    <source>
        <dbReference type="ARBA" id="ARBA00023002"/>
    </source>
</evidence>
<dbReference type="Gene3D" id="3.40.50.720">
    <property type="entry name" value="NAD(P)-binding Rossmann-like Domain"/>
    <property type="match status" value="1"/>
</dbReference>
<dbReference type="Pfam" id="PF14833">
    <property type="entry name" value="NAD_binding_11"/>
    <property type="match status" value="1"/>
</dbReference>
<dbReference type="SUPFAM" id="SSF51735">
    <property type="entry name" value="NAD(P)-binding Rossmann-fold domains"/>
    <property type="match status" value="1"/>
</dbReference>
<dbReference type="Pfam" id="PF03446">
    <property type="entry name" value="NAD_binding_2"/>
    <property type="match status" value="1"/>
</dbReference>